<feature type="domain" description="Histidine kinase" evidence="16">
    <location>
        <begin position="638"/>
        <end position="851"/>
    </location>
</feature>
<evidence type="ECO:0000256" key="7">
    <source>
        <dbReference type="ARBA" id="ARBA00022692"/>
    </source>
</evidence>
<keyword evidence="6" id="KW-0808">Transferase</keyword>
<dbReference type="Proteomes" id="UP000502677">
    <property type="component" value="Chromosome"/>
</dbReference>
<dbReference type="Pfam" id="PF02702">
    <property type="entry name" value="KdpD"/>
    <property type="match status" value="1"/>
</dbReference>
<gene>
    <name evidence="17" type="ORF">G7068_10415</name>
</gene>
<dbReference type="InterPro" id="IPR038318">
    <property type="entry name" value="KdpD_sf"/>
</dbReference>
<dbReference type="Pfam" id="PF00512">
    <property type="entry name" value="HisKA"/>
    <property type="match status" value="1"/>
</dbReference>
<comment type="catalytic activity">
    <reaction evidence="1">
        <text>ATP + protein L-histidine = ADP + protein N-phospho-L-histidine.</text>
        <dbReference type="EC" id="2.7.13.3"/>
    </reaction>
</comment>
<dbReference type="SUPFAM" id="SSF52402">
    <property type="entry name" value="Adenine nucleotide alpha hydrolases-like"/>
    <property type="match status" value="1"/>
</dbReference>
<dbReference type="Gene3D" id="3.30.565.10">
    <property type="entry name" value="Histidine kinase-like ATPase, C-terminal domain"/>
    <property type="match status" value="1"/>
</dbReference>
<sequence length="864" mass="91936">MSKRGRLRVLLGAAPGVGKTYAMLEEGRRLVGEGKDVAIAIVETHGRAATAAMTAGLERLPMRTHGHRGIELDEMDLEAVLKRHPQLALVDELAHTNAPGTRNEKRWQDVEEMLEAGINVITTVNIQHIESLNDVVERITGIPQRETVPDEVLRSADQVEVIDLAPQALRDRLSDGYVYPAERIDAALSNYFRLGNLTALRELALIWLADEVDQALLRYRSEHKIDKTWEARERVVVTLAGGLEGETLLRRAARIASRSSGGELIAVHIISPDGLRGNDPAAIAQQRSVVEQLGGTFHQVTGEDVPTALVEFARSVNATQLVLGVSRRSRLSALLTGPGIGATVIREAGDIDVHIVNHEAAGGGSLLPKIGGALSPKRRIAGFLLALAGGPLLTWALKVMHVPESITSEVLSYQLLVVIVALVGGIWPAVFAALLSGLTLDYFFVDPHHTITINEPRHLVAILLYVTIAIIVSFVVDRAARQTRVARRAAAESDLLQTVAGSVLRGDEAIPALVERTRESFGLDYVRLMEQDRVLAESGGPSESGGITDGAGDPEPDSAAIVDGPAVPAALPTNVVELEDGASLEMYGPELQASERRLLAVIAAQINAALEHSDLEDAASEVEPLAASDRVRSALLSALSHDLRRPLASAAAAVGGLRAAGGAMSEQDRKELLATADESLQALAKLVTDLLDVSRLQAGVLGITLMPVDCSGAIATALDELEYGPDQVEISLDADVPAVAADPVLLQRVIVNLLLNASRHSPPDKRPRITTSEFDHVVEIRIIDHGPGIPPERRDDAFVPFQRLGDTDNSTGLGLGLALSKGFIEGMGGQLQPEDTPGGGLTMVIALPEALGESAAERGDGADD</sequence>
<dbReference type="Gene3D" id="3.40.50.620">
    <property type="entry name" value="HUPs"/>
    <property type="match status" value="1"/>
</dbReference>
<feature type="transmembrane region" description="Helical" evidence="15">
    <location>
        <begin position="413"/>
        <end position="438"/>
    </location>
</feature>
<evidence type="ECO:0000256" key="12">
    <source>
        <dbReference type="ARBA" id="ARBA00023012"/>
    </source>
</evidence>
<dbReference type="InterPro" id="IPR003594">
    <property type="entry name" value="HATPase_dom"/>
</dbReference>
<evidence type="ECO:0000256" key="13">
    <source>
        <dbReference type="ARBA" id="ARBA00023136"/>
    </source>
</evidence>
<dbReference type="Pfam" id="PF13493">
    <property type="entry name" value="DUF4118"/>
    <property type="match status" value="1"/>
</dbReference>
<evidence type="ECO:0000256" key="3">
    <source>
        <dbReference type="ARBA" id="ARBA00004236"/>
    </source>
</evidence>
<dbReference type="GO" id="GO:0005524">
    <property type="term" value="F:ATP binding"/>
    <property type="evidence" value="ECO:0007669"/>
    <property type="project" value="UniProtKB-KW"/>
</dbReference>
<dbReference type="SUPFAM" id="SSF47384">
    <property type="entry name" value="Homodimeric domain of signal transducing histidine kinase"/>
    <property type="match status" value="1"/>
</dbReference>
<dbReference type="CDD" id="cd00082">
    <property type="entry name" value="HisKA"/>
    <property type="match status" value="1"/>
</dbReference>
<dbReference type="CDD" id="cd00075">
    <property type="entry name" value="HATPase"/>
    <property type="match status" value="1"/>
</dbReference>
<dbReference type="InterPro" id="IPR003661">
    <property type="entry name" value="HisK_dim/P_dom"/>
</dbReference>
<keyword evidence="8" id="KW-0547">Nucleotide-binding</keyword>
<dbReference type="Pfam" id="PF02518">
    <property type="entry name" value="HATPase_c"/>
    <property type="match status" value="1"/>
</dbReference>
<proteinExistence type="predicted"/>
<reference evidence="17 18" key="1">
    <citation type="submission" date="2020-03" db="EMBL/GenBank/DDBJ databases">
        <title>Leucobacter sp. nov., isolated from beetles.</title>
        <authorList>
            <person name="Hyun D.-W."/>
            <person name="Bae J.-W."/>
        </authorList>
    </citation>
    <scope>NUCLEOTIDE SEQUENCE [LARGE SCALE GENOMIC DNA]</scope>
    <source>
        <strain evidence="17 18">HDW9C</strain>
    </source>
</reference>
<accession>A0A6G7XG79</accession>
<dbReference type="SUPFAM" id="SSF55874">
    <property type="entry name" value="ATPase domain of HSP90 chaperone/DNA topoisomerase II/histidine kinase"/>
    <property type="match status" value="1"/>
</dbReference>
<dbReference type="GO" id="GO:0005886">
    <property type="term" value="C:plasma membrane"/>
    <property type="evidence" value="ECO:0007669"/>
    <property type="project" value="UniProtKB-SubCell"/>
</dbReference>
<dbReference type="InterPro" id="IPR036097">
    <property type="entry name" value="HisK_dim/P_sf"/>
</dbReference>
<dbReference type="EMBL" id="CP049863">
    <property type="protein sequence ID" value="QIK63565.1"/>
    <property type="molecule type" value="Genomic_DNA"/>
</dbReference>
<dbReference type="FunFam" id="3.40.50.620:FF:000112">
    <property type="entry name" value="Sensor histidine kinase KdpD"/>
    <property type="match status" value="1"/>
</dbReference>
<dbReference type="PANTHER" id="PTHR45569:SF1">
    <property type="entry name" value="SENSOR PROTEIN KDPD"/>
    <property type="match status" value="1"/>
</dbReference>
<keyword evidence="11 15" id="KW-1133">Transmembrane helix</keyword>
<keyword evidence="7 15" id="KW-0812">Transmembrane</keyword>
<evidence type="ECO:0000313" key="17">
    <source>
        <dbReference type="EMBL" id="QIK63565.1"/>
    </source>
</evidence>
<evidence type="ECO:0000256" key="4">
    <source>
        <dbReference type="ARBA" id="ARBA00012438"/>
    </source>
</evidence>
<comment type="subcellular location">
    <subcellularLocation>
        <location evidence="3">Cell membrane</location>
    </subcellularLocation>
    <subcellularLocation>
        <location evidence="2">Membrane</location>
        <topology evidence="2">Multi-pass membrane protein</topology>
    </subcellularLocation>
</comment>
<protein>
    <recommendedName>
        <fullName evidence="4">histidine kinase</fullName>
        <ecNumber evidence="4">2.7.13.3</ecNumber>
    </recommendedName>
</protein>
<dbReference type="GO" id="GO:0000155">
    <property type="term" value="F:phosphorelay sensor kinase activity"/>
    <property type="evidence" value="ECO:0007669"/>
    <property type="project" value="InterPro"/>
</dbReference>
<dbReference type="InterPro" id="IPR052023">
    <property type="entry name" value="Histidine_kinase_KdpD"/>
</dbReference>
<dbReference type="KEGG" id="lvi:G7068_10415"/>
<dbReference type="InterPro" id="IPR036890">
    <property type="entry name" value="HATPase_C_sf"/>
</dbReference>
<evidence type="ECO:0000256" key="1">
    <source>
        <dbReference type="ARBA" id="ARBA00000085"/>
    </source>
</evidence>
<dbReference type="InterPro" id="IPR027417">
    <property type="entry name" value="P-loop_NTPase"/>
</dbReference>
<evidence type="ECO:0000256" key="15">
    <source>
        <dbReference type="SAM" id="Phobius"/>
    </source>
</evidence>
<keyword evidence="12" id="KW-0902">Two-component regulatory system</keyword>
<evidence type="ECO:0000259" key="16">
    <source>
        <dbReference type="PROSITE" id="PS50109"/>
    </source>
</evidence>
<dbReference type="SMART" id="SM00387">
    <property type="entry name" value="HATPase_c"/>
    <property type="match status" value="1"/>
</dbReference>
<dbReference type="Gene3D" id="3.40.50.300">
    <property type="entry name" value="P-loop containing nucleotide triphosphate hydrolases"/>
    <property type="match status" value="1"/>
</dbReference>
<feature type="region of interest" description="Disordered" evidence="14">
    <location>
        <begin position="536"/>
        <end position="558"/>
    </location>
</feature>
<evidence type="ECO:0000256" key="5">
    <source>
        <dbReference type="ARBA" id="ARBA00022553"/>
    </source>
</evidence>
<dbReference type="InterPro" id="IPR005467">
    <property type="entry name" value="His_kinase_dom"/>
</dbReference>
<dbReference type="InterPro" id="IPR006016">
    <property type="entry name" value="UspA"/>
</dbReference>
<dbReference type="InterPro" id="IPR004358">
    <property type="entry name" value="Sig_transdc_His_kin-like_C"/>
</dbReference>
<evidence type="ECO:0000256" key="6">
    <source>
        <dbReference type="ARBA" id="ARBA00022679"/>
    </source>
</evidence>
<dbReference type="PROSITE" id="PS50109">
    <property type="entry name" value="HIS_KIN"/>
    <property type="match status" value="1"/>
</dbReference>
<dbReference type="RefSeq" id="WP_166291809.1">
    <property type="nucleotide sequence ID" value="NZ_CP049863.1"/>
</dbReference>
<keyword evidence="5" id="KW-0597">Phosphoprotein</keyword>
<keyword evidence="10" id="KW-0067">ATP-binding</keyword>
<dbReference type="InterPro" id="IPR003852">
    <property type="entry name" value="Sig_transdc_His_kinase_KdpD_N"/>
</dbReference>
<organism evidence="17 18">
    <name type="scientific">Leucobacter viscericola</name>
    <dbReference type="NCBI Taxonomy" id="2714935"/>
    <lineage>
        <taxon>Bacteria</taxon>
        <taxon>Bacillati</taxon>
        <taxon>Actinomycetota</taxon>
        <taxon>Actinomycetes</taxon>
        <taxon>Micrococcales</taxon>
        <taxon>Microbacteriaceae</taxon>
        <taxon>Leucobacter</taxon>
    </lineage>
</organism>
<evidence type="ECO:0000313" key="18">
    <source>
        <dbReference type="Proteomes" id="UP000502677"/>
    </source>
</evidence>
<dbReference type="PRINTS" id="PR00344">
    <property type="entry name" value="BCTRLSENSOR"/>
</dbReference>
<feature type="transmembrane region" description="Helical" evidence="15">
    <location>
        <begin position="459"/>
        <end position="476"/>
    </location>
</feature>
<feature type="transmembrane region" description="Helical" evidence="15">
    <location>
        <begin position="380"/>
        <end position="401"/>
    </location>
</feature>
<dbReference type="InterPro" id="IPR014729">
    <property type="entry name" value="Rossmann-like_a/b/a_fold"/>
</dbReference>
<evidence type="ECO:0000256" key="10">
    <source>
        <dbReference type="ARBA" id="ARBA00022840"/>
    </source>
</evidence>
<dbReference type="SMART" id="SM00388">
    <property type="entry name" value="HisKA"/>
    <property type="match status" value="1"/>
</dbReference>
<keyword evidence="9 17" id="KW-0418">Kinase</keyword>
<dbReference type="Pfam" id="PF00582">
    <property type="entry name" value="Usp"/>
    <property type="match status" value="1"/>
</dbReference>
<dbReference type="Gene3D" id="1.20.120.620">
    <property type="entry name" value="Backbone structure of the membrane domain of e. Coli histidine kinase receptor kdpd"/>
    <property type="match status" value="1"/>
</dbReference>
<dbReference type="EC" id="2.7.13.3" evidence="4"/>
<dbReference type="InterPro" id="IPR025201">
    <property type="entry name" value="KdpD_TM"/>
</dbReference>
<evidence type="ECO:0000256" key="8">
    <source>
        <dbReference type="ARBA" id="ARBA00022741"/>
    </source>
</evidence>
<dbReference type="FunFam" id="3.40.50.300:FF:000483">
    <property type="entry name" value="Sensor histidine kinase KdpD"/>
    <property type="match status" value="1"/>
</dbReference>
<keyword evidence="18" id="KW-1185">Reference proteome</keyword>
<dbReference type="GO" id="GO:0005737">
    <property type="term" value="C:cytoplasm"/>
    <property type="evidence" value="ECO:0007669"/>
    <property type="project" value="UniProtKB-ARBA"/>
</dbReference>
<name>A0A6G7XG79_9MICO</name>
<evidence type="ECO:0000256" key="2">
    <source>
        <dbReference type="ARBA" id="ARBA00004141"/>
    </source>
</evidence>
<evidence type="ECO:0000256" key="14">
    <source>
        <dbReference type="SAM" id="MobiDB-lite"/>
    </source>
</evidence>
<dbReference type="AlphaFoldDB" id="A0A6G7XG79"/>
<evidence type="ECO:0000256" key="9">
    <source>
        <dbReference type="ARBA" id="ARBA00022777"/>
    </source>
</evidence>
<dbReference type="Gene3D" id="1.10.287.130">
    <property type="match status" value="1"/>
</dbReference>
<evidence type="ECO:0000256" key="11">
    <source>
        <dbReference type="ARBA" id="ARBA00022989"/>
    </source>
</evidence>
<dbReference type="PANTHER" id="PTHR45569">
    <property type="entry name" value="SENSOR PROTEIN KDPD"/>
    <property type="match status" value="1"/>
</dbReference>
<keyword evidence="13 15" id="KW-0472">Membrane</keyword>